<protein>
    <submittedName>
        <fullName evidence="2">NTP transferase domain-containing protein</fullName>
    </submittedName>
</protein>
<keyword evidence="2" id="KW-0808">Transferase</keyword>
<accession>A0AB36DHZ5</accession>
<dbReference type="Proteomes" id="UP001296581">
    <property type="component" value="Unassembled WGS sequence"/>
</dbReference>
<feature type="domain" description="MobA-like NTP transferase" evidence="1">
    <location>
        <begin position="11"/>
        <end position="118"/>
    </location>
</feature>
<reference evidence="2" key="2">
    <citation type="submission" date="2020-02" db="EMBL/GenBank/DDBJ databases">
        <authorList>
            <person name="Littmann E."/>
            <person name="Sorbara M."/>
        </authorList>
    </citation>
    <scope>NUCLEOTIDE SEQUENCE</scope>
    <source>
        <strain evidence="2">MSK.11.9</strain>
    </source>
</reference>
<organism evidence="2 3">
    <name type="scientific">Mediterraneibacter gnavus</name>
    <name type="common">Ruminococcus gnavus</name>
    <dbReference type="NCBI Taxonomy" id="33038"/>
    <lineage>
        <taxon>Bacteria</taxon>
        <taxon>Bacillati</taxon>
        <taxon>Bacillota</taxon>
        <taxon>Clostridia</taxon>
        <taxon>Lachnospirales</taxon>
        <taxon>Lachnospiraceae</taxon>
        <taxon>Mediterraneibacter</taxon>
    </lineage>
</organism>
<sequence>MKKLHLIMPMGGAGSRFFENGFDMPKPLIEINKMPFLYWATRSIEKYVELTDITFVVLKQHIEEFKIDQVILRYFPTAKIEVVDFEEVKSGPVMTCLAGLKNIHDDQPILFNDCDHMFSCDSFSEDMNNGDWNYDGALLTFESDQPQFSYIQYEDGKVIGTVEKKVVSNHAICGAYVVRNAQMFRDMAEEYLKHCNYSEFFVSGIYNVMCENGYEVKNYTVDFHVPFGTPTEYESAQNSKYFDELL</sequence>
<dbReference type="RefSeq" id="WP_173903625.1">
    <property type="nucleotide sequence ID" value="NZ_JAAIRY010000016.1"/>
</dbReference>
<dbReference type="SUPFAM" id="SSF53448">
    <property type="entry name" value="Nucleotide-diphospho-sugar transferases"/>
    <property type="match status" value="1"/>
</dbReference>
<dbReference type="InterPro" id="IPR025877">
    <property type="entry name" value="MobA-like_NTP_Trfase"/>
</dbReference>
<evidence type="ECO:0000313" key="2">
    <source>
        <dbReference type="EMBL" id="NSI65657.1"/>
    </source>
</evidence>
<dbReference type="Gene3D" id="3.90.550.10">
    <property type="entry name" value="Spore Coat Polysaccharide Biosynthesis Protein SpsA, Chain A"/>
    <property type="match status" value="1"/>
</dbReference>
<reference evidence="2" key="1">
    <citation type="journal article" date="2020" name="Cell Host Microbe">
        <title>Functional and Genomic Variation between Human-Derived Isolates of Lachnospiraceae Reveals Inter- and Intra-Species Diversity.</title>
        <authorList>
            <person name="Sorbara M.T."/>
            <person name="Littmann E.R."/>
            <person name="Fontana E."/>
            <person name="Moody T.U."/>
            <person name="Kohout C.E."/>
            <person name="Gjonbalaj M."/>
            <person name="Eaton V."/>
            <person name="Seok R."/>
            <person name="Leiner I.M."/>
            <person name="Pamer E.G."/>
        </authorList>
    </citation>
    <scope>NUCLEOTIDE SEQUENCE</scope>
    <source>
        <strain evidence="2">MSK.11.9</strain>
    </source>
</reference>
<evidence type="ECO:0000259" key="1">
    <source>
        <dbReference type="Pfam" id="PF12804"/>
    </source>
</evidence>
<comment type="caution">
    <text evidence="2">The sequence shown here is derived from an EMBL/GenBank/DDBJ whole genome shotgun (WGS) entry which is preliminary data.</text>
</comment>
<dbReference type="InterPro" id="IPR029044">
    <property type="entry name" value="Nucleotide-diphossugar_trans"/>
</dbReference>
<dbReference type="EMBL" id="JAAIRY010000016">
    <property type="protein sequence ID" value="NSI65657.1"/>
    <property type="molecule type" value="Genomic_DNA"/>
</dbReference>
<proteinExistence type="predicted"/>
<dbReference type="Pfam" id="PF12804">
    <property type="entry name" value="NTP_transf_3"/>
    <property type="match status" value="1"/>
</dbReference>
<dbReference type="AlphaFoldDB" id="A0AB36DHZ5"/>
<name>A0AB36DHZ5_MEDGN</name>
<dbReference type="GO" id="GO:0016779">
    <property type="term" value="F:nucleotidyltransferase activity"/>
    <property type="evidence" value="ECO:0007669"/>
    <property type="project" value="UniProtKB-ARBA"/>
</dbReference>
<gene>
    <name evidence="2" type="ORF">G4981_10290</name>
</gene>
<evidence type="ECO:0000313" key="3">
    <source>
        <dbReference type="Proteomes" id="UP001296581"/>
    </source>
</evidence>